<comment type="caution">
    <text evidence="1">The sequence shown here is derived from an EMBL/GenBank/DDBJ whole genome shotgun (WGS) entry which is preliminary data.</text>
</comment>
<sequence>MTRLFIIGNGFDRAHGLPTSYKDNLKPILKEENLELFNLINKLYFVFDKNEQDYWSEFEKYLGKISEEERKLLIQFFENQIELYFQELPSIDEYSFSSDDDKFGDSFTARQYAISEVEELSPSFDNFLLNNIDKIKDFISVGFNIMIDQANEYLNSGEAQKKESINFNSDDLFINFNYTNTLESLYGIDSKNILYIHGNRNKQLIWGNEQNVIDDLNDIIKQDISKIDINNPNDPFKHNILDHIRSQVNNGKLRHSEAAEAIVYYEEVLEDESYMSYYENSAVSDEDLRRVGTSISNLSCSMVKEPQLNHLYKWIEDHAISESYLKEITVYGHSIGKVDKIYFEKIDSLLNPYLWEISYHDKSDVVLENLCQLSFKNKIEPFVF</sequence>
<organism evidence="1 2">
    <name type="scientific">Enterococcus mundtii</name>
    <dbReference type="NCBI Taxonomy" id="53346"/>
    <lineage>
        <taxon>Bacteria</taxon>
        <taxon>Bacillati</taxon>
        <taxon>Bacillota</taxon>
        <taxon>Bacilli</taxon>
        <taxon>Lactobacillales</taxon>
        <taxon>Enterococcaceae</taxon>
        <taxon>Enterococcus</taxon>
    </lineage>
</organism>
<reference evidence="1 2" key="1">
    <citation type="submission" date="2016-12" db="EMBL/GenBank/DDBJ databases">
        <authorList>
            <person name="Song W.-J."/>
            <person name="Kurnit D.M."/>
        </authorList>
    </citation>
    <scope>NUCLEOTIDE SEQUENCE [LARGE SCALE GENOMIC DNA]</scope>
    <source>
        <strain evidence="1 2">CGB1038-1_S1</strain>
    </source>
</reference>
<dbReference type="EMBL" id="MSTR01000017">
    <property type="protein sequence ID" value="ONN40944.1"/>
    <property type="molecule type" value="Genomic_DNA"/>
</dbReference>
<protein>
    <recommendedName>
        <fullName evidence="3">Bacteriophage abortive infection AbiH</fullName>
    </recommendedName>
</protein>
<dbReference type="AlphaFoldDB" id="A0A1V2UCW2"/>
<accession>A0A1V2UCW2</accession>
<dbReference type="InterPro" id="IPR025935">
    <property type="entry name" value="AbiH"/>
</dbReference>
<evidence type="ECO:0000313" key="2">
    <source>
        <dbReference type="Proteomes" id="UP000189299"/>
    </source>
</evidence>
<proteinExistence type="predicted"/>
<name>A0A1V2UCW2_ENTMU</name>
<evidence type="ECO:0008006" key="3">
    <source>
        <dbReference type="Google" id="ProtNLM"/>
    </source>
</evidence>
<dbReference type="Proteomes" id="UP000189299">
    <property type="component" value="Unassembled WGS sequence"/>
</dbReference>
<dbReference type="Pfam" id="PF14253">
    <property type="entry name" value="AbiH"/>
    <property type="match status" value="1"/>
</dbReference>
<gene>
    <name evidence="1" type="ORF">BTN92_13920</name>
</gene>
<evidence type="ECO:0000313" key="1">
    <source>
        <dbReference type="EMBL" id="ONN40944.1"/>
    </source>
</evidence>
<dbReference type="RefSeq" id="WP_077151991.1">
    <property type="nucleotide sequence ID" value="NZ_CABMMO010000017.1"/>
</dbReference>